<accession>A0AB34K0W1</accession>
<proteinExistence type="predicted"/>
<feature type="region of interest" description="Disordered" evidence="1">
    <location>
        <begin position="429"/>
        <end position="450"/>
    </location>
</feature>
<comment type="caution">
    <text evidence="2">The sequence shown here is derived from an EMBL/GenBank/DDBJ whole genome shotgun (WGS) entry which is preliminary data.</text>
</comment>
<dbReference type="Proteomes" id="UP001515480">
    <property type="component" value="Unassembled WGS sequence"/>
</dbReference>
<gene>
    <name evidence="2" type="ORF">AB1Y20_015438</name>
</gene>
<name>A0AB34K0W1_PRYPA</name>
<sequence>MHSPRASSCALLARLKEAPVLDFEPEELSTSSLHAFALRQNEPLAPANADTEGVATLRRLLEGQLAQRRVHALRKEQTAALFIDPLPPALVRLEELYADMLRGEMLVCLLPHVIDAARQLAAESSEGGATVANSTAVLFEFCSARLLCPHDALLPLLSASDKASAKRQLRLLDVQVQLRLSLMAVEGSATFAPPGASIKAVRKLLQLYALQLQTARETFCQSAAVEAEVEAAAWPDSLEDYLVRVLRPFHTPLDGVMTRLLAHFHLAATPHVEADAPPRRQAEPSGVASGAAAAPVAIASPTLARAPPDKPAKASARAGGAGCVRPLRREPSLQEHRQRAWEHLKALPLVTHSKPRAAAARPKKAPAAPQPSRRVTPPRAVKRKLLQEDGTPQRGGGKRARRDDMTEWACESVLATPVAGGRTVLVQETPSSSVPRATRRGGGFSGGSVLVGESPLCALPRALLRSSPRRFLRGDTDVK</sequence>
<feature type="region of interest" description="Disordered" evidence="1">
    <location>
        <begin position="301"/>
        <end position="404"/>
    </location>
</feature>
<reference evidence="2 3" key="1">
    <citation type="journal article" date="2024" name="Science">
        <title>Giant polyketide synthase enzymes in the biosynthesis of giant marine polyether toxins.</title>
        <authorList>
            <person name="Fallon T.R."/>
            <person name="Shende V.V."/>
            <person name="Wierzbicki I.H."/>
            <person name="Pendleton A.L."/>
            <person name="Watervoot N.F."/>
            <person name="Auber R.P."/>
            <person name="Gonzalez D.J."/>
            <person name="Wisecaver J.H."/>
            <person name="Moore B.S."/>
        </authorList>
    </citation>
    <scope>NUCLEOTIDE SEQUENCE [LARGE SCALE GENOMIC DNA]</scope>
    <source>
        <strain evidence="2 3">12B1</strain>
    </source>
</reference>
<dbReference type="EMBL" id="JBGBPQ010000003">
    <property type="protein sequence ID" value="KAL1526742.1"/>
    <property type="molecule type" value="Genomic_DNA"/>
</dbReference>
<evidence type="ECO:0000256" key="1">
    <source>
        <dbReference type="SAM" id="MobiDB-lite"/>
    </source>
</evidence>
<dbReference type="AlphaFoldDB" id="A0AB34K0W1"/>
<evidence type="ECO:0000313" key="2">
    <source>
        <dbReference type="EMBL" id="KAL1526742.1"/>
    </source>
</evidence>
<evidence type="ECO:0000313" key="3">
    <source>
        <dbReference type="Proteomes" id="UP001515480"/>
    </source>
</evidence>
<protein>
    <submittedName>
        <fullName evidence="2">Uncharacterized protein</fullName>
    </submittedName>
</protein>
<organism evidence="2 3">
    <name type="scientific">Prymnesium parvum</name>
    <name type="common">Toxic golden alga</name>
    <dbReference type="NCBI Taxonomy" id="97485"/>
    <lineage>
        <taxon>Eukaryota</taxon>
        <taxon>Haptista</taxon>
        <taxon>Haptophyta</taxon>
        <taxon>Prymnesiophyceae</taxon>
        <taxon>Prymnesiales</taxon>
        <taxon>Prymnesiaceae</taxon>
        <taxon>Prymnesium</taxon>
    </lineage>
</organism>
<feature type="compositionally biased region" description="Basic and acidic residues" evidence="1">
    <location>
        <begin position="327"/>
        <end position="345"/>
    </location>
</feature>
<keyword evidence="3" id="KW-1185">Reference proteome</keyword>